<dbReference type="Pfam" id="PF00271">
    <property type="entry name" value="Helicase_C"/>
    <property type="match status" value="1"/>
</dbReference>
<feature type="compositionally biased region" description="Basic residues" evidence="5">
    <location>
        <begin position="525"/>
        <end position="534"/>
    </location>
</feature>
<dbReference type="PANTHER" id="PTHR47959:SF1">
    <property type="entry name" value="ATP-DEPENDENT RNA HELICASE DBPA"/>
    <property type="match status" value="1"/>
</dbReference>
<protein>
    <recommendedName>
        <fullName evidence="9">RNA helicase</fullName>
    </recommendedName>
</protein>
<dbReference type="PROSITE" id="PS51194">
    <property type="entry name" value="HELICASE_CTER"/>
    <property type="match status" value="1"/>
</dbReference>
<reference evidence="8" key="1">
    <citation type="submission" date="2018-05" db="EMBL/GenBank/DDBJ databases">
        <authorList>
            <person name="Lanie J.A."/>
            <person name="Ng W.-L."/>
            <person name="Kazmierczak K.M."/>
            <person name="Andrzejewski T.M."/>
            <person name="Davidsen T.M."/>
            <person name="Wayne K.J."/>
            <person name="Tettelin H."/>
            <person name="Glass J.I."/>
            <person name="Rusch D."/>
            <person name="Podicherti R."/>
            <person name="Tsui H.-C.T."/>
            <person name="Winkler M.E."/>
        </authorList>
    </citation>
    <scope>NUCLEOTIDE SEQUENCE</scope>
</reference>
<feature type="region of interest" description="Disordered" evidence="5">
    <location>
        <begin position="487"/>
        <end position="534"/>
    </location>
</feature>
<evidence type="ECO:0000256" key="1">
    <source>
        <dbReference type="ARBA" id="ARBA00022741"/>
    </source>
</evidence>
<feature type="non-terminal residue" evidence="8">
    <location>
        <position position="1"/>
    </location>
</feature>
<dbReference type="InterPro" id="IPR050079">
    <property type="entry name" value="DEAD_box_RNA_helicase"/>
</dbReference>
<dbReference type="AlphaFoldDB" id="A0A381QHV4"/>
<dbReference type="SMART" id="SM00487">
    <property type="entry name" value="DEXDc"/>
    <property type="match status" value="1"/>
</dbReference>
<accession>A0A381QHV4</accession>
<dbReference type="PROSITE" id="PS00039">
    <property type="entry name" value="DEAD_ATP_HELICASE"/>
    <property type="match status" value="1"/>
</dbReference>
<dbReference type="GO" id="GO:0005829">
    <property type="term" value="C:cytosol"/>
    <property type="evidence" value="ECO:0007669"/>
    <property type="project" value="TreeGrafter"/>
</dbReference>
<dbReference type="CDD" id="cd18787">
    <property type="entry name" value="SF2_C_DEAD"/>
    <property type="match status" value="1"/>
</dbReference>
<organism evidence="8">
    <name type="scientific">marine metagenome</name>
    <dbReference type="NCBI Taxonomy" id="408172"/>
    <lineage>
        <taxon>unclassified sequences</taxon>
        <taxon>metagenomes</taxon>
        <taxon>ecological metagenomes</taxon>
    </lineage>
</organism>
<dbReference type="PROSITE" id="PS51192">
    <property type="entry name" value="HELICASE_ATP_BIND_1"/>
    <property type="match status" value="1"/>
</dbReference>
<dbReference type="InterPro" id="IPR001650">
    <property type="entry name" value="Helicase_C-like"/>
</dbReference>
<dbReference type="InterPro" id="IPR000629">
    <property type="entry name" value="RNA-helicase_DEAD-box_CS"/>
</dbReference>
<gene>
    <name evidence="8" type="ORF">METZ01_LOCUS30087</name>
</gene>
<proteinExistence type="predicted"/>
<keyword evidence="3" id="KW-0347">Helicase</keyword>
<dbReference type="InterPro" id="IPR027417">
    <property type="entry name" value="P-loop_NTPase"/>
</dbReference>
<dbReference type="InterPro" id="IPR014001">
    <property type="entry name" value="Helicase_ATP-bd"/>
</dbReference>
<sequence length="534" mass="60163">VNAVNRSAVRTEHEEFHSLWNIQDTIQVSCLHTFESLLNTLSSPVGEPKNPLPEAALQDLPDRIRAAVKLAGWTKLMPVQSRAIPYLLARRDMLIQARTGSGKTGAFLLPMVERLDPAAPTCQALVLVPTRELARQVWQEAETLCGEVGLRHAVIYGGVGYGAQIDALREGAHIVVGTPGRILDHLLKRTLSLDHLEMLIFDEADRMLSMGFYPDMKQIQRHLPGRKLHTSMFSATFPDFIQRIAREFIRTPEFLTLSQDHVHVTDTEHAFYTVPGMEKDRTLVRIIEIENPTSALIFCNTKSRVRYVTVVLQQFGYDADELSADRSQKEREAVLARVRQGTLRFLVATDVAARGLDIPNLSHVIQYEPPEDIEGYIHRAGRTGRAGATGVALSLVSELERFTLDRIAKSYEIDMQERREPSVADVEAVVAERVTTLLEARLRNRDKLKTERSQRFVTLGRSLAENEDESALIAMLLDDYYQQTLHAPVPQAGQPPPVSIKVKPNVGRPRRAKEMKDRGREGRSRSSRPKRQRS</sequence>
<dbReference type="PANTHER" id="PTHR47959">
    <property type="entry name" value="ATP-DEPENDENT RNA HELICASE RHLE-RELATED"/>
    <property type="match status" value="1"/>
</dbReference>
<keyword evidence="1" id="KW-0547">Nucleotide-binding</keyword>
<dbReference type="SMART" id="SM00490">
    <property type="entry name" value="HELICc"/>
    <property type="match status" value="1"/>
</dbReference>
<evidence type="ECO:0000256" key="5">
    <source>
        <dbReference type="SAM" id="MobiDB-lite"/>
    </source>
</evidence>
<evidence type="ECO:0008006" key="9">
    <source>
        <dbReference type="Google" id="ProtNLM"/>
    </source>
</evidence>
<keyword evidence="4" id="KW-0067">ATP-binding</keyword>
<feature type="domain" description="Helicase ATP-binding" evidence="6">
    <location>
        <begin position="84"/>
        <end position="255"/>
    </location>
</feature>
<dbReference type="InterPro" id="IPR044742">
    <property type="entry name" value="DEAD/DEAH_RhlB"/>
</dbReference>
<evidence type="ECO:0000256" key="2">
    <source>
        <dbReference type="ARBA" id="ARBA00022801"/>
    </source>
</evidence>
<dbReference type="GO" id="GO:0005524">
    <property type="term" value="F:ATP binding"/>
    <property type="evidence" value="ECO:0007669"/>
    <property type="project" value="UniProtKB-KW"/>
</dbReference>
<evidence type="ECO:0000259" key="7">
    <source>
        <dbReference type="PROSITE" id="PS51194"/>
    </source>
</evidence>
<evidence type="ECO:0000259" key="6">
    <source>
        <dbReference type="PROSITE" id="PS51192"/>
    </source>
</evidence>
<dbReference type="Pfam" id="PF00270">
    <property type="entry name" value="DEAD"/>
    <property type="match status" value="1"/>
</dbReference>
<keyword evidence="2" id="KW-0378">Hydrolase</keyword>
<dbReference type="GO" id="GO:0003676">
    <property type="term" value="F:nucleic acid binding"/>
    <property type="evidence" value="ECO:0007669"/>
    <property type="project" value="InterPro"/>
</dbReference>
<dbReference type="SUPFAM" id="SSF52540">
    <property type="entry name" value="P-loop containing nucleoside triphosphate hydrolases"/>
    <property type="match status" value="1"/>
</dbReference>
<evidence type="ECO:0000256" key="4">
    <source>
        <dbReference type="ARBA" id="ARBA00022840"/>
    </source>
</evidence>
<dbReference type="Gene3D" id="3.40.50.300">
    <property type="entry name" value="P-loop containing nucleotide triphosphate hydrolases"/>
    <property type="match status" value="2"/>
</dbReference>
<dbReference type="GO" id="GO:0003724">
    <property type="term" value="F:RNA helicase activity"/>
    <property type="evidence" value="ECO:0007669"/>
    <property type="project" value="TreeGrafter"/>
</dbReference>
<dbReference type="CDD" id="cd00268">
    <property type="entry name" value="DEADc"/>
    <property type="match status" value="1"/>
</dbReference>
<dbReference type="EMBL" id="UINC01001308">
    <property type="protein sequence ID" value="SUZ77233.1"/>
    <property type="molecule type" value="Genomic_DNA"/>
</dbReference>
<evidence type="ECO:0000313" key="8">
    <source>
        <dbReference type="EMBL" id="SUZ77233.1"/>
    </source>
</evidence>
<feature type="compositionally biased region" description="Basic and acidic residues" evidence="5">
    <location>
        <begin position="512"/>
        <end position="524"/>
    </location>
</feature>
<name>A0A381QHV4_9ZZZZ</name>
<feature type="domain" description="Helicase C-terminal" evidence="7">
    <location>
        <begin position="282"/>
        <end position="427"/>
    </location>
</feature>
<dbReference type="InterPro" id="IPR011545">
    <property type="entry name" value="DEAD/DEAH_box_helicase_dom"/>
</dbReference>
<dbReference type="GO" id="GO:0016787">
    <property type="term" value="F:hydrolase activity"/>
    <property type="evidence" value="ECO:0007669"/>
    <property type="project" value="UniProtKB-KW"/>
</dbReference>
<evidence type="ECO:0000256" key="3">
    <source>
        <dbReference type="ARBA" id="ARBA00022806"/>
    </source>
</evidence>